<accession>A0A497EKL4</accession>
<sequence>MRVAYPTYKGKFVKREVRIVYRDAKGRFTTKDKAVKTQQIEVFRQKGKFIPRKAVRWRTVRVKPSRIKKVAVYGRTKSGKTKRWHIYGTPKNLQKAVAIAVKNPPKRRAVKVEASKLILAKNLYVDRADSWDTYEVES</sequence>
<dbReference type="Proteomes" id="UP000278475">
    <property type="component" value="Unassembled WGS sequence"/>
</dbReference>
<evidence type="ECO:0000313" key="1">
    <source>
        <dbReference type="EMBL" id="RLE47547.1"/>
    </source>
</evidence>
<proteinExistence type="predicted"/>
<protein>
    <submittedName>
        <fullName evidence="1">Uncharacterized protein</fullName>
    </submittedName>
</protein>
<dbReference type="EMBL" id="QMQV01000120">
    <property type="protein sequence ID" value="RLE47547.1"/>
    <property type="molecule type" value="Genomic_DNA"/>
</dbReference>
<reference evidence="1 2" key="1">
    <citation type="submission" date="2018-06" db="EMBL/GenBank/DDBJ databases">
        <title>Extensive metabolic versatility and redundancy in microbially diverse, dynamic hydrothermal sediments.</title>
        <authorList>
            <person name="Dombrowski N."/>
            <person name="Teske A."/>
            <person name="Baker B.J."/>
        </authorList>
    </citation>
    <scope>NUCLEOTIDE SEQUENCE [LARGE SCALE GENOMIC DNA]</scope>
    <source>
        <strain evidence="1">B66_G16</strain>
    </source>
</reference>
<gene>
    <name evidence="1" type="ORF">DRJ31_08715</name>
</gene>
<organism evidence="1 2">
    <name type="scientific">Thermoproteota archaeon</name>
    <dbReference type="NCBI Taxonomy" id="2056631"/>
    <lineage>
        <taxon>Archaea</taxon>
        <taxon>Thermoproteota</taxon>
    </lineage>
</organism>
<dbReference type="AlphaFoldDB" id="A0A497EKL4"/>
<comment type="caution">
    <text evidence="1">The sequence shown here is derived from an EMBL/GenBank/DDBJ whole genome shotgun (WGS) entry which is preliminary data.</text>
</comment>
<name>A0A497EKL4_9CREN</name>
<evidence type="ECO:0000313" key="2">
    <source>
        <dbReference type="Proteomes" id="UP000278475"/>
    </source>
</evidence>